<evidence type="ECO:0000256" key="16">
    <source>
        <dbReference type="RuleBase" id="RU361153"/>
    </source>
</evidence>
<keyword evidence="6" id="KW-0735">Signal-anchor</keyword>
<dbReference type="Proteomes" id="UP001431209">
    <property type="component" value="Unassembled WGS sequence"/>
</dbReference>
<comment type="catalytic activity">
    <reaction evidence="12">
        <text>Successive hydrolysis of beta-D-glucose units from the non-reducing ends of (1-&gt;3)-beta-D-glucans, releasing alpha-glucose.</text>
        <dbReference type="EC" id="3.2.1.58"/>
    </reaction>
</comment>
<evidence type="ECO:0000256" key="1">
    <source>
        <dbReference type="ARBA" id="ARBA00004401"/>
    </source>
</evidence>
<evidence type="ECO:0000256" key="4">
    <source>
        <dbReference type="ARBA" id="ARBA00022692"/>
    </source>
</evidence>
<evidence type="ECO:0000256" key="9">
    <source>
        <dbReference type="ARBA" id="ARBA00023180"/>
    </source>
</evidence>
<dbReference type="PANTHER" id="PTHR31297">
    <property type="entry name" value="GLUCAN ENDO-1,6-BETA-GLUCOSIDASE B"/>
    <property type="match status" value="1"/>
</dbReference>
<gene>
    <name evidence="19" type="ORF">AKO1_000989</name>
</gene>
<evidence type="ECO:0000256" key="5">
    <source>
        <dbReference type="ARBA" id="ARBA00022801"/>
    </source>
</evidence>
<dbReference type="FunFam" id="3.20.20.80:FF:000113">
    <property type="entry name" value="Glucan 1,3-beta-glucosidase"/>
    <property type="match status" value="1"/>
</dbReference>
<dbReference type="SUPFAM" id="SSF51445">
    <property type="entry name" value="(Trans)glycosidases"/>
    <property type="match status" value="1"/>
</dbReference>
<evidence type="ECO:0000256" key="13">
    <source>
        <dbReference type="ARBA" id="ARBA00037126"/>
    </source>
</evidence>
<comment type="subcellular location">
    <subcellularLocation>
        <location evidence="1">Cell membrane</location>
        <topology evidence="1">Single-pass type II membrane protein</topology>
    </subcellularLocation>
</comment>
<dbReference type="Gene3D" id="3.20.20.80">
    <property type="entry name" value="Glycosidases"/>
    <property type="match status" value="1"/>
</dbReference>
<keyword evidence="11" id="KW-0961">Cell wall biogenesis/degradation</keyword>
<dbReference type="GO" id="GO:0009986">
    <property type="term" value="C:cell surface"/>
    <property type="evidence" value="ECO:0007669"/>
    <property type="project" value="TreeGrafter"/>
</dbReference>
<evidence type="ECO:0000256" key="14">
    <source>
        <dbReference type="ARBA" id="ARBA00038929"/>
    </source>
</evidence>
<keyword evidence="20" id="KW-1185">Reference proteome</keyword>
<evidence type="ECO:0000256" key="8">
    <source>
        <dbReference type="ARBA" id="ARBA00023136"/>
    </source>
</evidence>
<evidence type="ECO:0000256" key="17">
    <source>
        <dbReference type="SAM" id="SignalP"/>
    </source>
</evidence>
<keyword evidence="8" id="KW-0472">Membrane</keyword>
<keyword evidence="10 16" id="KW-0326">Glycosidase</keyword>
<comment type="caution">
    <text evidence="19">The sequence shown here is derived from an EMBL/GenBank/DDBJ whole genome shotgun (WGS) entry which is preliminary data.</text>
</comment>
<evidence type="ECO:0000313" key="20">
    <source>
        <dbReference type="Proteomes" id="UP001431209"/>
    </source>
</evidence>
<feature type="chain" id="PRO_5043621300" description="glucan 1,3-beta-glucosidase" evidence="17">
    <location>
        <begin position="17"/>
        <end position="373"/>
    </location>
</feature>
<evidence type="ECO:0000256" key="10">
    <source>
        <dbReference type="ARBA" id="ARBA00023295"/>
    </source>
</evidence>
<keyword evidence="4" id="KW-0812">Transmembrane</keyword>
<dbReference type="PANTHER" id="PTHR31297:SF34">
    <property type="entry name" value="GLUCAN 1,3-BETA-GLUCOSIDASE 2"/>
    <property type="match status" value="1"/>
</dbReference>
<evidence type="ECO:0000256" key="15">
    <source>
        <dbReference type="ARBA" id="ARBA00041260"/>
    </source>
</evidence>
<evidence type="ECO:0000259" key="18">
    <source>
        <dbReference type="Pfam" id="PF00150"/>
    </source>
</evidence>
<evidence type="ECO:0000256" key="6">
    <source>
        <dbReference type="ARBA" id="ARBA00022968"/>
    </source>
</evidence>
<protein>
    <recommendedName>
        <fullName evidence="14">glucan 1,3-beta-glucosidase</fullName>
        <ecNumber evidence="14">3.2.1.58</ecNumber>
    </recommendedName>
    <alternativeName>
        <fullName evidence="15">Exo-1,3-beta-glucanase D</fullName>
    </alternativeName>
</protein>
<comment type="similarity">
    <text evidence="2 16">Belongs to the glycosyl hydrolase 5 (cellulase A) family.</text>
</comment>
<evidence type="ECO:0000256" key="12">
    <source>
        <dbReference type="ARBA" id="ARBA00036824"/>
    </source>
</evidence>
<feature type="domain" description="Glycoside hydrolase family 5" evidence="18">
    <location>
        <begin position="85"/>
        <end position="351"/>
    </location>
</feature>
<feature type="signal peptide" evidence="17">
    <location>
        <begin position="1"/>
        <end position="16"/>
    </location>
</feature>
<dbReference type="GO" id="GO:0071555">
    <property type="term" value="P:cell wall organization"/>
    <property type="evidence" value="ECO:0007669"/>
    <property type="project" value="UniProtKB-KW"/>
</dbReference>
<evidence type="ECO:0000313" key="19">
    <source>
        <dbReference type="EMBL" id="KAL0487088.1"/>
    </source>
</evidence>
<dbReference type="InterPro" id="IPR050386">
    <property type="entry name" value="Glycosyl_hydrolase_5"/>
</dbReference>
<dbReference type="GO" id="GO:0005886">
    <property type="term" value="C:plasma membrane"/>
    <property type="evidence" value="ECO:0007669"/>
    <property type="project" value="UniProtKB-SubCell"/>
</dbReference>
<keyword evidence="17" id="KW-0732">Signal</keyword>
<keyword evidence="7" id="KW-1133">Transmembrane helix</keyword>
<dbReference type="GO" id="GO:0009251">
    <property type="term" value="P:glucan catabolic process"/>
    <property type="evidence" value="ECO:0007669"/>
    <property type="project" value="TreeGrafter"/>
</dbReference>
<evidence type="ECO:0000256" key="2">
    <source>
        <dbReference type="ARBA" id="ARBA00005641"/>
    </source>
</evidence>
<dbReference type="EMBL" id="JAOPGA020001301">
    <property type="protein sequence ID" value="KAL0487088.1"/>
    <property type="molecule type" value="Genomic_DNA"/>
</dbReference>
<dbReference type="InterPro" id="IPR017853">
    <property type="entry name" value="GH"/>
</dbReference>
<sequence length="373" mass="43276">MKLILVLTFLTALALCEHVQYAIRRGDVKCRGVNLGGWLVLEHWMTWDSPAWRDVPEDVANRGEHQMMKLRGHAQDGLIRQHRQNWITEQDIAEISQRGLNSVRVPVGYWITEDKTGGQDWKLFTPGAINYLDVLVRDWAKKHNIAVMVSLHAAKGSQNGNDHSAPADSGKEYWSQYPENVANTIDVIAFLTERYKDDEAFLGVGMLNEPGGSTDQNIMRKFYTDTYNRVRKHSDCILSHMPFLSEQRPWSQDWASFMKASEGFRNVWHEWHKYLYWGYESLNEDQILAVARGELTNDFKNWQGNYLVDGEWSLTTAAKFYDDNRLREFARAYVGALNNGHAGWFYWTWKVSGDESGGRNTWSMRRMLRDNIL</sequence>
<keyword evidence="3" id="KW-1003">Cell membrane</keyword>
<comment type="function">
    <text evidence="13">Glucosidase involved in the degradation of cellulosic biomass. Active on lichenan.</text>
</comment>
<evidence type="ECO:0000256" key="11">
    <source>
        <dbReference type="ARBA" id="ARBA00023316"/>
    </source>
</evidence>
<proteinExistence type="inferred from homology"/>
<dbReference type="EC" id="3.2.1.58" evidence="14"/>
<keyword evidence="5 16" id="KW-0378">Hydrolase</keyword>
<dbReference type="GO" id="GO:0005576">
    <property type="term" value="C:extracellular region"/>
    <property type="evidence" value="ECO:0007669"/>
    <property type="project" value="TreeGrafter"/>
</dbReference>
<evidence type="ECO:0000256" key="3">
    <source>
        <dbReference type="ARBA" id="ARBA00022475"/>
    </source>
</evidence>
<dbReference type="GO" id="GO:0004338">
    <property type="term" value="F:glucan exo-1,3-beta-glucosidase activity"/>
    <property type="evidence" value="ECO:0007669"/>
    <property type="project" value="UniProtKB-EC"/>
</dbReference>
<accession>A0AAW2ZDK2</accession>
<name>A0AAW2ZDK2_9EUKA</name>
<organism evidence="19 20">
    <name type="scientific">Acrasis kona</name>
    <dbReference type="NCBI Taxonomy" id="1008807"/>
    <lineage>
        <taxon>Eukaryota</taxon>
        <taxon>Discoba</taxon>
        <taxon>Heterolobosea</taxon>
        <taxon>Tetramitia</taxon>
        <taxon>Eutetramitia</taxon>
        <taxon>Acrasidae</taxon>
        <taxon>Acrasis</taxon>
    </lineage>
</organism>
<keyword evidence="9" id="KW-0325">Glycoprotein</keyword>
<evidence type="ECO:0000256" key="7">
    <source>
        <dbReference type="ARBA" id="ARBA00022989"/>
    </source>
</evidence>
<dbReference type="AlphaFoldDB" id="A0AAW2ZDK2"/>
<dbReference type="Pfam" id="PF00150">
    <property type="entry name" value="Cellulase"/>
    <property type="match status" value="1"/>
</dbReference>
<dbReference type="InterPro" id="IPR001547">
    <property type="entry name" value="Glyco_hydro_5"/>
</dbReference>
<reference evidence="19 20" key="1">
    <citation type="submission" date="2024-03" db="EMBL/GenBank/DDBJ databases">
        <title>The Acrasis kona genome and developmental transcriptomes reveal deep origins of eukaryotic multicellular pathways.</title>
        <authorList>
            <person name="Sheikh S."/>
            <person name="Fu C.-J."/>
            <person name="Brown M.W."/>
            <person name="Baldauf S.L."/>
        </authorList>
    </citation>
    <scope>NUCLEOTIDE SEQUENCE [LARGE SCALE GENOMIC DNA]</scope>
    <source>
        <strain evidence="19 20">ATCC MYA-3509</strain>
    </source>
</reference>